<organism evidence="2">
    <name type="scientific">Echinococcus granulosus</name>
    <name type="common">Hydatid tapeworm</name>
    <dbReference type="NCBI Taxonomy" id="6210"/>
    <lineage>
        <taxon>Eukaryota</taxon>
        <taxon>Metazoa</taxon>
        <taxon>Spiralia</taxon>
        <taxon>Lophotrochozoa</taxon>
        <taxon>Platyhelminthes</taxon>
        <taxon>Cestoda</taxon>
        <taxon>Eucestoda</taxon>
        <taxon>Cyclophyllidea</taxon>
        <taxon>Taeniidae</taxon>
        <taxon>Echinococcus</taxon>
        <taxon>Echinococcus granulosus group</taxon>
    </lineage>
</organism>
<evidence type="ECO:0000313" key="3">
    <source>
        <dbReference type="Proteomes" id="UP000492820"/>
    </source>
</evidence>
<dbReference type="InterPro" id="IPR013783">
    <property type="entry name" value="Ig-like_fold"/>
</dbReference>
<accession>U6FRB3</accession>
<feature type="non-terminal residue" evidence="2">
    <location>
        <position position="1"/>
    </location>
</feature>
<gene>
    <name evidence="2" type="ORF">EgrG_002067500</name>
</gene>
<dbReference type="InterPro" id="IPR003961">
    <property type="entry name" value="FN3_dom"/>
</dbReference>
<dbReference type="Proteomes" id="UP000492820">
    <property type="component" value="Unassembled WGS sequence"/>
</dbReference>
<dbReference type="AlphaFoldDB" id="U6FRB3"/>
<dbReference type="InterPro" id="IPR036116">
    <property type="entry name" value="FN3_sf"/>
</dbReference>
<sequence>MLVWTKEARGSTHSSSCILAPNNIILTASNHTAVEVAWDPPSIKDDSDVFAAYIKGLDANKCQGEQNESKCTIGSLLPLTPYTVCVLACHPNATMAPTVTTLGAGPQLASGEDVFAFSSISKSDKYICSEPTCASVTIPMQGEIYFLACSAAIEAVLMGVHTFCNASLMLALAE</sequence>
<evidence type="ECO:0000259" key="1">
    <source>
        <dbReference type="PROSITE" id="PS50853"/>
    </source>
</evidence>
<reference evidence="2 3" key="1">
    <citation type="journal article" date="2013" name="Nature">
        <title>The genomes of four tapeworm species reveal adaptations to parasitism.</title>
        <authorList>
            <person name="Tsai I.J."/>
            <person name="Zarowiecki M."/>
            <person name="Holroyd N."/>
            <person name="Garciarrubio A."/>
            <person name="Sanchez-Flores A."/>
            <person name="Brooks K.L."/>
            <person name="Tracey A."/>
            <person name="Bobes R.J."/>
            <person name="Fragoso G."/>
            <person name="Sciutto E."/>
            <person name="Aslett M."/>
            <person name="Beasley H."/>
            <person name="Bennett H.M."/>
            <person name="Cai J."/>
            <person name="Camicia F."/>
            <person name="Clark R."/>
            <person name="Cucher M."/>
            <person name="De Silva N."/>
            <person name="Day T.A."/>
            <person name="Deplazes P."/>
            <person name="Estrada K."/>
            <person name="Fernandez C."/>
            <person name="Holland P.W."/>
            <person name="Hou J."/>
            <person name="Hu S."/>
            <person name="Huckvale T."/>
            <person name="Hung S.S."/>
            <person name="Kamenetzky L."/>
            <person name="Keane J.A."/>
            <person name="Kiss F."/>
            <person name="Koziol U."/>
            <person name="Lambert O."/>
            <person name="Liu K."/>
            <person name="Luo X."/>
            <person name="Luo Y."/>
            <person name="Macchiaroli N."/>
            <person name="Nichol S."/>
            <person name="Paps J."/>
            <person name="Parkinson J."/>
            <person name="Pouchkina-Stantcheva N."/>
            <person name="Riddiford N."/>
            <person name="Rosenzvit M."/>
            <person name="Salinas G."/>
            <person name="Wasmuth J.D."/>
            <person name="Zamanian M."/>
            <person name="Zheng Y."/>
            <person name="Cai X."/>
            <person name="Soberon X."/>
            <person name="Olson P.D."/>
            <person name="Laclette J.P."/>
            <person name="Brehm K."/>
            <person name="Berriman M."/>
            <person name="Garciarrubio A."/>
            <person name="Bobes R.J."/>
            <person name="Fragoso G."/>
            <person name="Sanchez-Flores A."/>
            <person name="Estrada K."/>
            <person name="Cevallos M.A."/>
            <person name="Morett E."/>
            <person name="Gonzalez V."/>
            <person name="Portillo T."/>
            <person name="Ochoa-Leyva A."/>
            <person name="Jose M.V."/>
            <person name="Sciutto E."/>
            <person name="Landa A."/>
            <person name="Jimenez L."/>
            <person name="Valdes V."/>
            <person name="Carrero J.C."/>
            <person name="Larralde C."/>
            <person name="Morales-Montor J."/>
            <person name="Limon-Lason J."/>
            <person name="Soberon X."/>
            <person name="Laclette J.P."/>
        </authorList>
    </citation>
    <scope>NUCLEOTIDE SEQUENCE [LARGE SCALE GENOMIC DNA]</scope>
</reference>
<dbReference type="PROSITE" id="PS50853">
    <property type="entry name" value="FN3"/>
    <property type="match status" value="1"/>
</dbReference>
<reference evidence="4" key="2">
    <citation type="submission" date="2020-10" db="UniProtKB">
        <authorList>
            <consortium name="WormBaseParasite"/>
        </authorList>
    </citation>
    <scope>IDENTIFICATION</scope>
</reference>
<dbReference type="SUPFAM" id="SSF49265">
    <property type="entry name" value="Fibronectin type III"/>
    <property type="match status" value="1"/>
</dbReference>
<dbReference type="EMBL" id="CBLN010003926">
    <property type="protein sequence ID" value="CDI70189.1"/>
    <property type="molecule type" value="Genomic_DNA"/>
</dbReference>
<evidence type="ECO:0000313" key="4">
    <source>
        <dbReference type="WBParaSite" id="EgrG_002067500"/>
    </source>
</evidence>
<proteinExistence type="predicted"/>
<dbReference type="CDD" id="cd00063">
    <property type="entry name" value="FN3"/>
    <property type="match status" value="1"/>
</dbReference>
<protein>
    <submittedName>
        <fullName evidence="2 4">Fn3 domain containing protein</fullName>
    </submittedName>
</protein>
<name>U6FRB3_ECHGR</name>
<feature type="domain" description="Fibronectin type-III" evidence="1">
    <location>
        <begin position="20"/>
        <end position="104"/>
    </location>
</feature>
<dbReference type="Gene3D" id="2.60.40.10">
    <property type="entry name" value="Immunoglobulins"/>
    <property type="match status" value="1"/>
</dbReference>
<dbReference type="WBParaSite" id="EgrG_002067500">
    <property type="protein sequence ID" value="EgrG_002067500"/>
    <property type="gene ID" value="EgrG_002067500"/>
</dbReference>
<dbReference type="Pfam" id="PF00041">
    <property type="entry name" value="fn3"/>
    <property type="match status" value="1"/>
</dbReference>
<evidence type="ECO:0000313" key="2">
    <source>
        <dbReference type="EMBL" id="CDI70189.1"/>
    </source>
</evidence>